<dbReference type="Proteomes" id="UP000663854">
    <property type="component" value="Unassembled WGS sequence"/>
</dbReference>
<evidence type="ECO:0000313" key="8">
    <source>
        <dbReference type="Proteomes" id="UP000663870"/>
    </source>
</evidence>
<gene>
    <name evidence="6" type="ORF">JXQ802_LOCUS39814</name>
    <name evidence="5" type="ORF">PYM288_LOCUS25451</name>
</gene>
<keyword evidence="1" id="KW-0596">Phosphopantetheine</keyword>
<dbReference type="GO" id="GO:0043041">
    <property type="term" value="P:amino acid activation for nonribosomal peptide biosynthetic process"/>
    <property type="evidence" value="ECO:0007669"/>
    <property type="project" value="TreeGrafter"/>
</dbReference>
<dbReference type="AlphaFoldDB" id="A0A814X7Z1"/>
<dbReference type="SUPFAM" id="SSF56801">
    <property type="entry name" value="Acetyl-CoA synthetase-like"/>
    <property type="match status" value="1"/>
</dbReference>
<dbReference type="GO" id="GO:0003824">
    <property type="term" value="F:catalytic activity"/>
    <property type="evidence" value="ECO:0007669"/>
    <property type="project" value="InterPro"/>
</dbReference>
<accession>A0A814X7Z1</accession>
<dbReference type="Pfam" id="PF00501">
    <property type="entry name" value="AMP-binding"/>
    <property type="match status" value="1"/>
</dbReference>
<dbReference type="InterPro" id="IPR001242">
    <property type="entry name" value="Condensation_dom"/>
</dbReference>
<evidence type="ECO:0000313" key="7">
    <source>
        <dbReference type="Proteomes" id="UP000663854"/>
    </source>
</evidence>
<dbReference type="InterPro" id="IPR000873">
    <property type="entry name" value="AMP-dep_synth/lig_dom"/>
</dbReference>
<dbReference type="Gene3D" id="3.30.559.30">
    <property type="entry name" value="Nonribosomal peptide synthetase, condensation domain"/>
    <property type="match status" value="1"/>
</dbReference>
<dbReference type="SUPFAM" id="SSF52777">
    <property type="entry name" value="CoA-dependent acyltransferases"/>
    <property type="match status" value="1"/>
</dbReference>
<feature type="domain" description="AMP-dependent synthetase/ligase" evidence="3">
    <location>
        <begin position="291"/>
        <end position="643"/>
    </location>
</feature>
<feature type="domain" description="Condensation" evidence="4">
    <location>
        <begin position="3"/>
        <end position="251"/>
    </location>
</feature>
<dbReference type="Gene3D" id="3.40.50.12780">
    <property type="entry name" value="N-terminal domain of ligase-like"/>
    <property type="match status" value="1"/>
</dbReference>
<dbReference type="EMBL" id="CAJNOL010002336">
    <property type="protein sequence ID" value="CAF1490017.1"/>
    <property type="molecule type" value="Genomic_DNA"/>
</dbReference>
<dbReference type="GO" id="GO:0044550">
    <property type="term" value="P:secondary metabolite biosynthetic process"/>
    <property type="evidence" value="ECO:0007669"/>
    <property type="project" value="TreeGrafter"/>
</dbReference>
<sequence length="662" mass="75257">MTEAKLFWEQTLRDCNDEKHFPFPYDHPERLTSPRSGRGSTISFELDTELVQLITNFANQSKASLYQVFLTTYFAYLFKLAQNESDLCVLSVVANRPRPELHSMVGMFVNMIPCRLQLDPQSSFNELLVTVQNLLINALVHSQFLYQKIVSSIPISVNTEFLYETKEEYGASDNILLDDNIHLTRVDSVNGDNTQVAIFDLIITVRHDPDNKTIKVLFNYSQDLFDKCTIKIMTERFHVLLRQLFEQNIEQQQQPIFSLSLLLPNEIRLQHELNSTHLDYKHSLNCLPEDFAQHADIQPQKVAIILDEQSVTYGELLHSVNQLAFRLSTEFNVQPGDIVCQCIQRSIEMIVGQLAILACGAVYVALSPNDPPSHLAILIQQTGARLTLVQPTTRAKFDSIITTLDVTHDIQTDELPPPVQVKLDNLAYLVFTSGSTGEPKAVSITHRNFVSCILSFEHFDIFNQRDIVIQMAQCSFDVHVKECLGTLMLGATLVLLHPNGNMDVDYLLTTVEQHQVTFFNIVPSLMTILCDHLVEIDSFQKLSSIRSFGFLGEAIIPKTLTIMVDHMNLKNIRLYNLFGPAECTLTSVYHEVTHEDIKRGEIPIGRPFPNMQAFILDEYRQHVIPGQVGELYLGGVQRFPGYFGRNDLTDQVSTKMKIICQF</sequence>
<evidence type="ECO:0000256" key="1">
    <source>
        <dbReference type="ARBA" id="ARBA00022450"/>
    </source>
</evidence>
<evidence type="ECO:0000313" key="5">
    <source>
        <dbReference type="EMBL" id="CAF1212475.1"/>
    </source>
</evidence>
<keyword evidence="8" id="KW-1185">Reference proteome</keyword>
<dbReference type="PANTHER" id="PTHR45527:SF1">
    <property type="entry name" value="FATTY ACID SYNTHASE"/>
    <property type="match status" value="1"/>
</dbReference>
<dbReference type="PROSITE" id="PS00455">
    <property type="entry name" value="AMP_BINDING"/>
    <property type="match status" value="1"/>
</dbReference>
<dbReference type="InterPro" id="IPR023213">
    <property type="entry name" value="CAT-like_dom_sf"/>
</dbReference>
<dbReference type="PANTHER" id="PTHR45527">
    <property type="entry name" value="NONRIBOSOMAL PEPTIDE SYNTHETASE"/>
    <property type="match status" value="1"/>
</dbReference>
<dbReference type="GO" id="GO:0005737">
    <property type="term" value="C:cytoplasm"/>
    <property type="evidence" value="ECO:0007669"/>
    <property type="project" value="TreeGrafter"/>
</dbReference>
<reference evidence="5" key="1">
    <citation type="submission" date="2021-02" db="EMBL/GenBank/DDBJ databases">
        <authorList>
            <person name="Nowell W R."/>
        </authorList>
    </citation>
    <scope>NUCLEOTIDE SEQUENCE</scope>
</reference>
<protein>
    <submittedName>
        <fullName evidence="5">Uncharacterized protein</fullName>
    </submittedName>
</protein>
<dbReference type="Pfam" id="PF00668">
    <property type="entry name" value="Condensation"/>
    <property type="match status" value="1"/>
</dbReference>
<dbReference type="InterPro" id="IPR020845">
    <property type="entry name" value="AMP-binding_CS"/>
</dbReference>
<organism evidence="5 7">
    <name type="scientific">Rotaria sordida</name>
    <dbReference type="NCBI Taxonomy" id="392033"/>
    <lineage>
        <taxon>Eukaryota</taxon>
        <taxon>Metazoa</taxon>
        <taxon>Spiralia</taxon>
        <taxon>Gnathifera</taxon>
        <taxon>Rotifera</taxon>
        <taxon>Eurotatoria</taxon>
        <taxon>Bdelloidea</taxon>
        <taxon>Philodinida</taxon>
        <taxon>Philodinidae</taxon>
        <taxon>Rotaria</taxon>
    </lineage>
</organism>
<evidence type="ECO:0000256" key="2">
    <source>
        <dbReference type="ARBA" id="ARBA00022553"/>
    </source>
</evidence>
<dbReference type="Gene3D" id="3.30.559.10">
    <property type="entry name" value="Chloramphenicol acetyltransferase-like domain"/>
    <property type="match status" value="1"/>
</dbReference>
<evidence type="ECO:0000259" key="4">
    <source>
        <dbReference type="Pfam" id="PF00668"/>
    </source>
</evidence>
<evidence type="ECO:0000259" key="3">
    <source>
        <dbReference type="Pfam" id="PF00501"/>
    </source>
</evidence>
<comment type="caution">
    <text evidence="5">The sequence shown here is derived from an EMBL/GenBank/DDBJ whole genome shotgun (WGS) entry which is preliminary data.</text>
</comment>
<dbReference type="InterPro" id="IPR042099">
    <property type="entry name" value="ANL_N_sf"/>
</dbReference>
<evidence type="ECO:0000313" key="6">
    <source>
        <dbReference type="EMBL" id="CAF1490017.1"/>
    </source>
</evidence>
<proteinExistence type="predicted"/>
<keyword evidence="2" id="KW-0597">Phosphoprotein</keyword>
<name>A0A814X7Z1_9BILA</name>
<dbReference type="EMBL" id="CAJNOH010001392">
    <property type="protein sequence ID" value="CAF1212475.1"/>
    <property type="molecule type" value="Genomic_DNA"/>
</dbReference>
<dbReference type="GO" id="GO:0031177">
    <property type="term" value="F:phosphopantetheine binding"/>
    <property type="evidence" value="ECO:0007669"/>
    <property type="project" value="TreeGrafter"/>
</dbReference>
<dbReference type="Proteomes" id="UP000663870">
    <property type="component" value="Unassembled WGS sequence"/>
</dbReference>